<organism evidence="2 3">
    <name type="scientific">Fusarium sarcochroum</name>
    <dbReference type="NCBI Taxonomy" id="1208366"/>
    <lineage>
        <taxon>Eukaryota</taxon>
        <taxon>Fungi</taxon>
        <taxon>Dikarya</taxon>
        <taxon>Ascomycota</taxon>
        <taxon>Pezizomycotina</taxon>
        <taxon>Sordariomycetes</taxon>
        <taxon>Hypocreomycetidae</taxon>
        <taxon>Hypocreales</taxon>
        <taxon>Nectriaceae</taxon>
        <taxon>Fusarium</taxon>
        <taxon>Fusarium lateritium species complex</taxon>
    </lineage>
</organism>
<evidence type="ECO:0000313" key="3">
    <source>
        <dbReference type="Proteomes" id="UP000622797"/>
    </source>
</evidence>
<proteinExistence type="predicted"/>
<keyword evidence="3" id="KW-1185">Reference proteome</keyword>
<name>A0A8H4TEW2_9HYPO</name>
<evidence type="ECO:0000313" key="2">
    <source>
        <dbReference type="EMBL" id="KAF4956397.1"/>
    </source>
</evidence>
<keyword evidence="1" id="KW-0732">Signal</keyword>
<feature type="chain" id="PRO_5034447730" evidence="1">
    <location>
        <begin position="17"/>
        <end position="311"/>
    </location>
</feature>
<feature type="signal peptide" evidence="1">
    <location>
        <begin position="1"/>
        <end position="16"/>
    </location>
</feature>
<dbReference type="PANTHER" id="PTHR38791">
    <property type="entry name" value="ZN(II)2CYS6 TRANSCRIPTION FACTOR (EUROFUNG)-RELATED-RELATED"/>
    <property type="match status" value="1"/>
</dbReference>
<dbReference type="AlphaFoldDB" id="A0A8H4TEW2"/>
<protein>
    <submittedName>
        <fullName evidence="2">Uncharacterized protein</fullName>
    </submittedName>
</protein>
<accession>A0A8H4TEW2</accession>
<gene>
    <name evidence="2" type="ORF">FSARC_11599</name>
</gene>
<dbReference type="OrthoDB" id="4491390at2759"/>
<sequence length="311" mass="34984">MLVTILFLGMIEDIDCAEPSAKNHHMLAISRLCEATGRRLLSNIHKSPLDAWIFSELQIPSFNANKSLYCFANPDLSLDTSNFFIDLALNTTRISHFHRLAKHLTSLKTPQYQSSQRSRLLSAIRQALDIKSEVVKISGSLPPQWMPWETDDKQQTYRESPFLINCTAVWMACLCSRFNATLILFFIRFLSCCRALMQLDHSNGQSTPETLLAERLASFAEAQLRKVTALVCAMMPYLMGETDEQGAPHAVAGQKAAILYRVIWPLAIVHVSPHSTDQEAEDCLRRLNWIQDHLGIKLASSVRGVAQDLIA</sequence>
<reference evidence="2" key="2">
    <citation type="submission" date="2020-05" db="EMBL/GenBank/DDBJ databases">
        <authorList>
            <person name="Kim H.-S."/>
            <person name="Proctor R.H."/>
            <person name="Brown D.W."/>
        </authorList>
    </citation>
    <scope>NUCLEOTIDE SEQUENCE</scope>
    <source>
        <strain evidence="2">NRRL 20472</strain>
    </source>
</reference>
<dbReference type="Proteomes" id="UP000622797">
    <property type="component" value="Unassembled WGS sequence"/>
</dbReference>
<dbReference type="InterPro" id="IPR053175">
    <property type="entry name" value="DHMBA_Reg_Transcription_Factor"/>
</dbReference>
<dbReference type="EMBL" id="JABEXW010000756">
    <property type="protein sequence ID" value="KAF4956397.1"/>
    <property type="molecule type" value="Genomic_DNA"/>
</dbReference>
<evidence type="ECO:0000256" key="1">
    <source>
        <dbReference type="SAM" id="SignalP"/>
    </source>
</evidence>
<comment type="caution">
    <text evidence="2">The sequence shown here is derived from an EMBL/GenBank/DDBJ whole genome shotgun (WGS) entry which is preliminary data.</text>
</comment>
<reference evidence="2" key="1">
    <citation type="journal article" date="2020" name="BMC Genomics">
        <title>Correction to: Identification and distribution of gene clusters required for synthesis of sphingolipid metabolism inhibitors in diverse species of the filamentous fungus Fusarium.</title>
        <authorList>
            <person name="Kim H.S."/>
            <person name="Lohmar J.M."/>
            <person name="Busman M."/>
            <person name="Brown D.W."/>
            <person name="Naumann T.A."/>
            <person name="Divon H.H."/>
            <person name="Lysoe E."/>
            <person name="Uhlig S."/>
            <person name="Proctor R.H."/>
        </authorList>
    </citation>
    <scope>NUCLEOTIDE SEQUENCE</scope>
    <source>
        <strain evidence="2">NRRL 20472</strain>
    </source>
</reference>